<dbReference type="RefSeq" id="WP_331212560.1">
    <property type="nucleotide sequence ID" value="NZ_JAZGQK010000002.1"/>
</dbReference>
<dbReference type="SUPFAM" id="SSF52172">
    <property type="entry name" value="CheY-like"/>
    <property type="match status" value="1"/>
</dbReference>
<dbReference type="InterPro" id="IPR012074">
    <property type="entry name" value="GAF_ANTAR"/>
</dbReference>
<keyword evidence="3" id="KW-0805">Transcription regulation</keyword>
<dbReference type="EMBL" id="JAZGQK010000002">
    <property type="protein sequence ID" value="MEE6257448.1"/>
    <property type="molecule type" value="Genomic_DNA"/>
</dbReference>
<proteinExistence type="predicted"/>
<evidence type="ECO:0000256" key="1">
    <source>
        <dbReference type="ARBA" id="ARBA00022679"/>
    </source>
</evidence>
<dbReference type="Pfam" id="PF03861">
    <property type="entry name" value="ANTAR"/>
    <property type="match status" value="1"/>
</dbReference>
<evidence type="ECO:0000256" key="3">
    <source>
        <dbReference type="ARBA" id="ARBA00023015"/>
    </source>
</evidence>
<name>A0ABU7RLT7_9ACTN</name>
<dbReference type="SMART" id="SM00065">
    <property type="entry name" value="GAF"/>
    <property type="match status" value="1"/>
</dbReference>
<protein>
    <submittedName>
        <fullName evidence="6">GAF and ANTAR domain-containing protein</fullName>
    </submittedName>
</protein>
<dbReference type="InterPro" id="IPR029016">
    <property type="entry name" value="GAF-like_dom_sf"/>
</dbReference>
<evidence type="ECO:0000259" key="5">
    <source>
        <dbReference type="PROSITE" id="PS50921"/>
    </source>
</evidence>
<dbReference type="InterPro" id="IPR003018">
    <property type="entry name" value="GAF"/>
</dbReference>
<organism evidence="6 7">
    <name type="scientific">Plantactinospora sonchi</name>
    <dbReference type="NCBI Taxonomy" id="1544735"/>
    <lineage>
        <taxon>Bacteria</taxon>
        <taxon>Bacillati</taxon>
        <taxon>Actinomycetota</taxon>
        <taxon>Actinomycetes</taxon>
        <taxon>Micromonosporales</taxon>
        <taxon>Micromonosporaceae</taxon>
        <taxon>Plantactinospora</taxon>
    </lineage>
</organism>
<dbReference type="Gene3D" id="3.30.450.40">
    <property type="match status" value="1"/>
</dbReference>
<dbReference type="InterPro" id="IPR011006">
    <property type="entry name" value="CheY-like_superfamily"/>
</dbReference>
<feature type="domain" description="ANTAR" evidence="5">
    <location>
        <begin position="167"/>
        <end position="228"/>
    </location>
</feature>
<keyword evidence="2" id="KW-0418">Kinase</keyword>
<dbReference type="InterPro" id="IPR036388">
    <property type="entry name" value="WH-like_DNA-bd_sf"/>
</dbReference>
<evidence type="ECO:0000256" key="2">
    <source>
        <dbReference type="ARBA" id="ARBA00022777"/>
    </source>
</evidence>
<dbReference type="Proteomes" id="UP001332243">
    <property type="component" value="Unassembled WGS sequence"/>
</dbReference>
<dbReference type="PROSITE" id="PS50921">
    <property type="entry name" value="ANTAR"/>
    <property type="match status" value="1"/>
</dbReference>
<keyword evidence="1" id="KW-0808">Transferase</keyword>
<evidence type="ECO:0000313" key="6">
    <source>
        <dbReference type="EMBL" id="MEE6257448.1"/>
    </source>
</evidence>
<dbReference type="SMART" id="SM01012">
    <property type="entry name" value="ANTAR"/>
    <property type="match status" value="1"/>
</dbReference>
<keyword evidence="4" id="KW-0804">Transcription</keyword>
<dbReference type="Gene3D" id="1.10.10.10">
    <property type="entry name" value="Winged helix-like DNA-binding domain superfamily/Winged helix DNA-binding domain"/>
    <property type="match status" value="1"/>
</dbReference>
<dbReference type="PIRSF" id="PIRSF036625">
    <property type="entry name" value="GAF_ANTAR"/>
    <property type="match status" value="1"/>
</dbReference>
<dbReference type="SUPFAM" id="SSF55781">
    <property type="entry name" value="GAF domain-like"/>
    <property type="match status" value="1"/>
</dbReference>
<comment type="caution">
    <text evidence="6">The sequence shown here is derived from an EMBL/GenBank/DDBJ whole genome shotgun (WGS) entry which is preliminary data.</text>
</comment>
<keyword evidence="7" id="KW-1185">Reference proteome</keyword>
<gene>
    <name evidence="6" type="ORF">V1633_02965</name>
</gene>
<evidence type="ECO:0000313" key="7">
    <source>
        <dbReference type="Proteomes" id="UP001332243"/>
    </source>
</evidence>
<dbReference type="Pfam" id="PF13185">
    <property type="entry name" value="GAF_2"/>
    <property type="match status" value="1"/>
</dbReference>
<sequence>MAPSHLDPVDALVELGQIKLGETDLHGVQESIVGLAKRAVPAAREVSVTLVRGAEAQTVAATSPVAVSLEEWQYQRGTGPCLDAAEAGRTLSVPDTSVEVRWPDWAARAQAEGIRSLLSIGLPVQDTVVGALNMYGARPEAFDEESIALARAFAEYAAVALANAHLYETTTTVVRQLQTAMESRAVIEQAKGIIMGERRCTADEAFALLVKVSQNSNRKVREVAAALVTQAGQPRSG</sequence>
<reference evidence="6 7" key="1">
    <citation type="submission" date="2024-01" db="EMBL/GenBank/DDBJ databases">
        <title>Genome insights into Plantactinospora sonchi sp. nov.</title>
        <authorList>
            <person name="Wang L."/>
        </authorList>
    </citation>
    <scope>NUCLEOTIDE SEQUENCE [LARGE SCALE GENOMIC DNA]</scope>
    <source>
        <strain evidence="6 7">NEAU-QY2</strain>
    </source>
</reference>
<dbReference type="InterPro" id="IPR005561">
    <property type="entry name" value="ANTAR"/>
</dbReference>
<evidence type="ECO:0000256" key="4">
    <source>
        <dbReference type="ARBA" id="ARBA00023163"/>
    </source>
</evidence>
<accession>A0ABU7RLT7</accession>